<dbReference type="Proteomes" id="UP000492821">
    <property type="component" value="Unassembled WGS sequence"/>
</dbReference>
<dbReference type="Gene3D" id="1.20.140.30">
    <property type="entry name" value="MOB kinase activator"/>
    <property type="match status" value="1"/>
</dbReference>
<feature type="binding site" evidence="1">
    <location>
        <position position="76"/>
    </location>
    <ligand>
        <name>Zn(2+)</name>
        <dbReference type="ChEBI" id="CHEBI:29105"/>
    </ligand>
</feature>
<dbReference type="Pfam" id="PF03637">
    <property type="entry name" value="Mob1_phocein"/>
    <property type="match status" value="1"/>
</dbReference>
<protein>
    <submittedName>
        <fullName evidence="3">MOB kinase activator-like 1</fullName>
    </submittedName>
</protein>
<feature type="binding site" evidence="1">
    <location>
        <position position="155"/>
    </location>
    <ligand>
        <name>Zn(2+)</name>
        <dbReference type="ChEBI" id="CHEBI:29105"/>
    </ligand>
</feature>
<feature type="binding site" evidence="1">
    <location>
        <position position="150"/>
    </location>
    <ligand>
        <name>Zn(2+)</name>
        <dbReference type="ChEBI" id="CHEBI:29105"/>
    </ligand>
</feature>
<keyword evidence="1" id="KW-0862">Zinc</keyword>
<accession>A0A7E4VCC9</accession>
<dbReference type="WBParaSite" id="Pan_g19159.t1">
    <property type="protein sequence ID" value="Pan_g19159.t1"/>
    <property type="gene ID" value="Pan_g19159"/>
</dbReference>
<dbReference type="InterPro" id="IPR005301">
    <property type="entry name" value="MOB_kinase_act_fam"/>
</dbReference>
<dbReference type="SUPFAM" id="SSF101152">
    <property type="entry name" value="Mob1/phocein"/>
    <property type="match status" value="1"/>
</dbReference>
<dbReference type="InterPro" id="IPR036703">
    <property type="entry name" value="MOB_kinase_act_sf"/>
</dbReference>
<keyword evidence="2" id="KW-1185">Reference proteome</keyword>
<name>A0A7E4VCC9_PANRE</name>
<evidence type="ECO:0000313" key="3">
    <source>
        <dbReference type="WBParaSite" id="Pan_g19159.t1"/>
    </source>
</evidence>
<reference evidence="3" key="2">
    <citation type="submission" date="2020-10" db="UniProtKB">
        <authorList>
            <consortium name="WormBaseParasite"/>
        </authorList>
    </citation>
    <scope>IDENTIFICATION</scope>
</reference>
<dbReference type="SMART" id="SM01388">
    <property type="entry name" value="Mob1_phocein"/>
    <property type="match status" value="1"/>
</dbReference>
<keyword evidence="1" id="KW-0479">Metal-binding</keyword>
<organism evidence="2 3">
    <name type="scientific">Panagrellus redivivus</name>
    <name type="common">Microworm</name>
    <dbReference type="NCBI Taxonomy" id="6233"/>
    <lineage>
        <taxon>Eukaryota</taxon>
        <taxon>Metazoa</taxon>
        <taxon>Ecdysozoa</taxon>
        <taxon>Nematoda</taxon>
        <taxon>Chromadorea</taxon>
        <taxon>Rhabditida</taxon>
        <taxon>Tylenchina</taxon>
        <taxon>Panagrolaimomorpha</taxon>
        <taxon>Panagrolaimoidea</taxon>
        <taxon>Panagrolaimidae</taxon>
        <taxon>Panagrellus</taxon>
    </lineage>
</organism>
<dbReference type="PANTHER" id="PTHR22599">
    <property type="entry name" value="MPS ONE BINDER KINASE ACTIVATOR-LIKE MOB"/>
    <property type="match status" value="1"/>
</dbReference>
<feature type="binding site" evidence="1">
    <location>
        <position position="71"/>
    </location>
    <ligand>
        <name>Zn(2+)</name>
        <dbReference type="ChEBI" id="CHEBI:29105"/>
    </ligand>
</feature>
<dbReference type="AlphaFoldDB" id="A0A7E4VCC9"/>
<evidence type="ECO:0000313" key="2">
    <source>
        <dbReference type="Proteomes" id="UP000492821"/>
    </source>
</evidence>
<proteinExistence type="predicted"/>
<evidence type="ECO:0000256" key="1">
    <source>
        <dbReference type="PIRSR" id="PIRSR605301-1"/>
    </source>
</evidence>
<sequence>MADPSRHLYRRTGELRQADFLKQASATLGRNVLHDAVKLPQGEDLNEWLAVNVVDFFNQANMLYGTITESCTDQSCPAMTAGPKFEYTWTENDQAISCTAPVYIDYLFSSIQDELDDETVFPSQIGKSFPSTFLRTVKTIAKRIFRVYAHVYHEHFDLISNLKSTEHLNTSFKHFMLFVQEFKLIEPTDLEPLQALINELIPSMLLNGNSKLHGVS</sequence>
<reference evidence="2" key="1">
    <citation type="journal article" date="2013" name="Genetics">
        <title>The draft genome and transcriptome of Panagrellus redivivus are shaped by the harsh demands of a free-living lifestyle.</title>
        <authorList>
            <person name="Srinivasan J."/>
            <person name="Dillman A.R."/>
            <person name="Macchietto M.G."/>
            <person name="Heikkinen L."/>
            <person name="Lakso M."/>
            <person name="Fracchia K.M."/>
            <person name="Antoshechkin I."/>
            <person name="Mortazavi A."/>
            <person name="Wong G."/>
            <person name="Sternberg P.W."/>
        </authorList>
    </citation>
    <scope>NUCLEOTIDE SEQUENCE [LARGE SCALE GENOMIC DNA]</scope>
    <source>
        <strain evidence="2">MT8872</strain>
    </source>
</reference>